<evidence type="ECO:0000313" key="1">
    <source>
        <dbReference type="EMBL" id="KAF2405442.1"/>
    </source>
</evidence>
<dbReference type="OrthoDB" id="2563155at2759"/>
<dbReference type="EMBL" id="ML996687">
    <property type="protein sequence ID" value="KAF2405442.1"/>
    <property type="molecule type" value="Genomic_DNA"/>
</dbReference>
<protein>
    <submittedName>
        <fullName evidence="1">Uncharacterized protein</fullName>
    </submittedName>
</protein>
<organism evidence="1 2">
    <name type="scientific">Trichodelitschia bisporula</name>
    <dbReference type="NCBI Taxonomy" id="703511"/>
    <lineage>
        <taxon>Eukaryota</taxon>
        <taxon>Fungi</taxon>
        <taxon>Dikarya</taxon>
        <taxon>Ascomycota</taxon>
        <taxon>Pezizomycotina</taxon>
        <taxon>Dothideomycetes</taxon>
        <taxon>Dothideomycetes incertae sedis</taxon>
        <taxon>Phaeotrichales</taxon>
        <taxon>Phaeotrichaceae</taxon>
        <taxon>Trichodelitschia</taxon>
    </lineage>
</organism>
<evidence type="ECO:0000313" key="2">
    <source>
        <dbReference type="Proteomes" id="UP000799640"/>
    </source>
</evidence>
<dbReference type="AlphaFoldDB" id="A0A6G1IAZ2"/>
<gene>
    <name evidence="1" type="ORF">EJ06DRAFT_525955</name>
</gene>
<sequence>MAGCITPHPPNEQGLSPALTAPLALQDIQNHYWPNATPVDRARYLLNSTASDPDRLAFIMLFWNANPRWKTHKALFAKTKVNILPGYLPPYQFEDADTQTSLPAIKPIPSVVHVPAGPQRPIAVYERVSRRGPFAFAGWHTVERVEFLRPRSKALLRMLEQKWALEDRKEDRKVERGSKVWNRSVGVEWAVVQLAVCRDAGPPPTIPHREPEDREGPRVTLPGLWSVKVPGLSVAALRSGERVSVSLAALRARSANAGATDE</sequence>
<dbReference type="Proteomes" id="UP000799640">
    <property type="component" value="Unassembled WGS sequence"/>
</dbReference>
<name>A0A6G1IAZ2_9PEZI</name>
<proteinExistence type="predicted"/>
<accession>A0A6G1IAZ2</accession>
<keyword evidence="2" id="KW-1185">Reference proteome</keyword>
<reference evidence="1" key="1">
    <citation type="journal article" date="2020" name="Stud. Mycol.">
        <title>101 Dothideomycetes genomes: a test case for predicting lifestyles and emergence of pathogens.</title>
        <authorList>
            <person name="Haridas S."/>
            <person name="Albert R."/>
            <person name="Binder M."/>
            <person name="Bloem J."/>
            <person name="Labutti K."/>
            <person name="Salamov A."/>
            <person name="Andreopoulos B."/>
            <person name="Baker S."/>
            <person name="Barry K."/>
            <person name="Bills G."/>
            <person name="Bluhm B."/>
            <person name="Cannon C."/>
            <person name="Castanera R."/>
            <person name="Culley D."/>
            <person name="Daum C."/>
            <person name="Ezra D."/>
            <person name="Gonzalez J."/>
            <person name="Henrissat B."/>
            <person name="Kuo A."/>
            <person name="Liang C."/>
            <person name="Lipzen A."/>
            <person name="Lutzoni F."/>
            <person name="Magnuson J."/>
            <person name="Mondo S."/>
            <person name="Nolan M."/>
            <person name="Ohm R."/>
            <person name="Pangilinan J."/>
            <person name="Park H.-J."/>
            <person name="Ramirez L."/>
            <person name="Alfaro M."/>
            <person name="Sun H."/>
            <person name="Tritt A."/>
            <person name="Yoshinaga Y."/>
            <person name="Zwiers L.-H."/>
            <person name="Turgeon B."/>
            <person name="Goodwin S."/>
            <person name="Spatafora J."/>
            <person name="Crous P."/>
            <person name="Grigoriev I."/>
        </authorList>
    </citation>
    <scope>NUCLEOTIDE SEQUENCE</scope>
    <source>
        <strain evidence="1">CBS 262.69</strain>
    </source>
</reference>